<comment type="caution">
    <text evidence="8">The sequence shown here is derived from an EMBL/GenBank/DDBJ whole genome shotgun (WGS) entry which is preliminary data.</text>
</comment>
<dbReference type="EMBL" id="JAGRRH010000011">
    <property type="protein sequence ID" value="KAG7362468.1"/>
    <property type="molecule type" value="Genomic_DNA"/>
</dbReference>
<keyword evidence="4" id="KW-0862">Zinc</keyword>
<dbReference type="PANTHER" id="PTHR46395:SF1">
    <property type="entry name" value="ADP-RIBOSYLATION FACTOR GTPASE-ACTIVATING PROTEIN 1"/>
    <property type="match status" value="1"/>
</dbReference>
<feature type="domain" description="Arf-GAP" evidence="7">
    <location>
        <begin position="166"/>
        <end position="249"/>
    </location>
</feature>
<evidence type="ECO:0000256" key="6">
    <source>
        <dbReference type="SAM" id="MobiDB-lite"/>
    </source>
</evidence>
<dbReference type="OrthoDB" id="983479at2759"/>
<feature type="region of interest" description="Disordered" evidence="6">
    <location>
        <begin position="140"/>
        <end position="159"/>
    </location>
</feature>
<feature type="compositionally biased region" description="Low complexity" evidence="6">
    <location>
        <begin position="89"/>
        <end position="100"/>
    </location>
</feature>
<feature type="compositionally biased region" description="Low complexity" evidence="6">
    <location>
        <begin position="274"/>
        <end position="329"/>
    </location>
</feature>
<dbReference type="Proteomes" id="UP000693970">
    <property type="component" value="Unassembled WGS sequence"/>
</dbReference>
<sequence>MTVAILQQQLMDETADLIKTENSPPTDNQPSIYTLSHHAFKSNILQESDPKTNITSYKRSPQQQQQQQQVPMSEETTLTHSHNHNDSRPSTPTSSSAAAAAPPPPQATTKSATAVSPKSSDDGGINELAYAELVEMRNGTLNHSSSNTNGNGSSTTHSQQHQFFPSACRSLLLELEGNQKCLDCGMNRPEWAAVSYGALVCIKCSGHHRSLGVQTSLVRHITMDHWTFPQVIKMLEGGNAQLQSFFERHALTQSAFVQKQQEKEEEEEEALAATTLLPLSSPSNNTTTTGTFSSSTFSSTSPPRTRNNGSSNSNNSNHSNSNATSSASSVLTTDNLQVMRYKTKAALFYREQLDHHVQQLLQNESPYRGRKDRKVKRRPLGTHRSTVS</sequence>
<evidence type="ECO:0000256" key="3">
    <source>
        <dbReference type="ARBA" id="ARBA00022771"/>
    </source>
</evidence>
<dbReference type="GO" id="GO:0005096">
    <property type="term" value="F:GTPase activator activity"/>
    <property type="evidence" value="ECO:0007669"/>
    <property type="project" value="UniProtKB-KW"/>
</dbReference>
<dbReference type="GO" id="GO:0032012">
    <property type="term" value="P:regulation of ARF protein signal transduction"/>
    <property type="evidence" value="ECO:0007669"/>
    <property type="project" value="TreeGrafter"/>
</dbReference>
<evidence type="ECO:0000259" key="7">
    <source>
        <dbReference type="PROSITE" id="PS50115"/>
    </source>
</evidence>
<dbReference type="AlphaFoldDB" id="A0A9K3K9B0"/>
<feature type="compositionally biased region" description="Polar residues" evidence="6">
    <location>
        <begin position="52"/>
        <end position="61"/>
    </location>
</feature>
<dbReference type="GO" id="GO:0000139">
    <property type="term" value="C:Golgi membrane"/>
    <property type="evidence" value="ECO:0007669"/>
    <property type="project" value="TreeGrafter"/>
</dbReference>
<evidence type="ECO:0000256" key="1">
    <source>
        <dbReference type="ARBA" id="ARBA00022468"/>
    </source>
</evidence>
<feature type="region of interest" description="Disordered" evidence="6">
    <location>
        <begin position="360"/>
        <end position="388"/>
    </location>
</feature>
<keyword evidence="1" id="KW-0343">GTPase activation</keyword>
<protein>
    <submittedName>
        <fullName evidence="8">GTPase activating protein</fullName>
    </submittedName>
</protein>
<dbReference type="PANTHER" id="PTHR46395">
    <property type="entry name" value="ADP-RIBOSYLATION FACTOR GTPASE-ACTIVATING PROTEIN 1"/>
    <property type="match status" value="1"/>
</dbReference>
<feature type="region of interest" description="Disordered" evidence="6">
    <location>
        <begin position="52"/>
        <end position="124"/>
    </location>
</feature>
<evidence type="ECO:0000256" key="2">
    <source>
        <dbReference type="ARBA" id="ARBA00022723"/>
    </source>
</evidence>
<evidence type="ECO:0000313" key="8">
    <source>
        <dbReference type="EMBL" id="KAG7339467.1"/>
    </source>
</evidence>
<dbReference type="EMBL" id="JAGRRH010000034">
    <property type="protein sequence ID" value="KAG7339467.1"/>
    <property type="molecule type" value="Genomic_DNA"/>
</dbReference>
<feature type="region of interest" description="Disordered" evidence="6">
    <location>
        <begin position="259"/>
        <end position="329"/>
    </location>
</feature>
<feature type="compositionally biased region" description="Low complexity" evidence="6">
    <location>
        <begin position="140"/>
        <end position="158"/>
    </location>
</feature>
<dbReference type="PROSITE" id="PS50115">
    <property type="entry name" value="ARFGAP"/>
    <property type="match status" value="1"/>
</dbReference>
<dbReference type="GO" id="GO:0030100">
    <property type="term" value="P:regulation of endocytosis"/>
    <property type="evidence" value="ECO:0007669"/>
    <property type="project" value="TreeGrafter"/>
</dbReference>
<dbReference type="Pfam" id="PF01412">
    <property type="entry name" value="ArfGap"/>
    <property type="match status" value="1"/>
</dbReference>
<keyword evidence="3 5" id="KW-0863">Zinc-finger</keyword>
<name>A0A9K3K9B0_9STRA</name>
<dbReference type="InterPro" id="IPR001164">
    <property type="entry name" value="ArfGAP_dom"/>
</dbReference>
<accession>A0A9K3K9B0</accession>
<gene>
    <name evidence="8" type="ORF">IV203_024837</name>
    <name evidence="9" type="ORF">IV203_025352</name>
</gene>
<dbReference type="SMART" id="SM00105">
    <property type="entry name" value="ArfGap"/>
    <property type="match status" value="1"/>
</dbReference>
<evidence type="ECO:0000313" key="10">
    <source>
        <dbReference type="Proteomes" id="UP000693970"/>
    </source>
</evidence>
<reference evidence="8" key="1">
    <citation type="journal article" date="2021" name="Sci. Rep.">
        <title>Diploid genomic architecture of Nitzschia inconspicua, an elite biomass production diatom.</title>
        <authorList>
            <person name="Oliver A."/>
            <person name="Podell S."/>
            <person name="Pinowska A."/>
            <person name="Traller J.C."/>
            <person name="Smith S.R."/>
            <person name="McClure R."/>
            <person name="Beliaev A."/>
            <person name="Bohutskyi P."/>
            <person name="Hill E.A."/>
            <person name="Rabines A."/>
            <person name="Zheng H."/>
            <person name="Allen L.Z."/>
            <person name="Kuo A."/>
            <person name="Grigoriev I.V."/>
            <person name="Allen A.E."/>
            <person name="Hazlebeck D."/>
            <person name="Allen E.E."/>
        </authorList>
    </citation>
    <scope>NUCLEOTIDE SEQUENCE</scope>
    <source>
        <strain evidence="8">Hildebrandi</strain>
    </source>
</reference>
<dbReference type="GO" id="GO:0008270">
    <property type="term" value="F:zinc ion binding"/>
    <property type="evidence" value="ECO:0007669"/>
    <property type="project" value="UniProtKB-KW"/>
</dbReference>
<evidence type="ECO:0000256" key="4">
    <source>
        <dbReference type="ARBA" id="ARBA00022833"/>
    </source>
</evidence>
<evidence type="ECO:0000313" key="9">
    <source>
        <dbReference type="EMBL" id="KAG7362468.1"/>
    </source>
</evidence>
<feature type="compositionally biased region" description="Basic residues" evidence="6">
    <location>
        <begin position="368"/>
        <end position="381"/>
    </location>
</feature>
<keyword evidence="2" id="KW-0479">Metal-binding</keyword>
<organism evidence="8 10">
    <name type="scientific">Nitzschia inconspicua</name>
    <dbReference type="NCBI Taxonomy" id="303405"/>
    <lineage>
        <taxon>Eukaryota</taxon>
        <taxon>Sar</taxon>
        <taxon>Stramenopiles</taxon>
        <taxon>Ochrophyta</taxon>
        <taxon>Bacillariophyta</taxon>
        <taxon>Bacillariophyceae</taxon>
        <taxon>Bacillariophycidae</taxon>
        <taxon>Bacillariales</taxon>
        <taxon>Bacillariaceae</taxon>
        <taxon>Nitzschia</taxon>
    </lineage>
</organism>
<feature type="compositionally biased region" description="Polar residues" evidence="6">
    <location>
        <begin position="70"/>
        <end position="80"/>
    </location>
</feature>
<evidence type="ECO:0000256" key="5">
    <source>
        <dbReference type="PROSITE-ProRule" id="PRU00288"/>
    </source>
</evidence>
<proteinExistence type="predicted"/>
<keyword evidence="10" id="KW-1185">Reference proteome</keyword>
<reference evidence="8" key="2">
    <citation type="submission" date="2021-04" db="EMBL/GenBank/DDBJ databases">
        <authorList>
            <person name="Podell S."/>
        </authorList>
    </citation>
    <scope>NUCLEOTIDE SEQUENCE</scope>
    <source>
        <strain evidence="8">Hildebrandi</strain>
    </source>
</reference>